<dbReference type="PROSITE" id="PS01018">
    <property type="entry name" value="STEROL_REDUCT_2"/>
    <property type="match status" value="1"/>
</dbReference>
<dbReference type="GeneID" id="91099632"/>
<dbReference type="EMBL" id="CP144089">
    <property type="protein sequence ID" value="WWD02786.1"/>
    <property type="molecule type" value="Genomic_DNA"/>
</dbReference>
<evidence type="ECO:0000256" key="2">
    <source>
        <dbReference type="ARBA" id="ARBA00005402"/>
    </source>
</evidence>
<comment type="pathway">
    <text evidence="16">Steroid biosynthesis; zymosterol biosynthesis; zymosterol from lanosterol: step 2/6.</text>
</comment>
<dbReference type="Pfam" id="PF01222">
    <property type="entry name" value="ERG4_ERG24"/>
    <property type="match status" value="1"/>
</dbReference>
<sequence length="502" mass="57307">MPDSQPSTGEEGTTTTVITATTHLTLPAHPIPLTYDELNPRSKPEEFFGPIGTFGITLLAPLFTYIFFYTCNDAVGCTPTTVSGWKYAWSLVGNFPSSAGYLWEWKAFAVYLGWYAYCIVCWKLLPGDVIKGNLLRDGTRKNYKMNGLYTLILTLGLSVGILLNPGGIELFTWLYDHWVPLVSSSLAMATFQALWIYGYSYYNGELLALGGNSGNFIYDFFMGRPLNPHPPLFPSFDIKTFNEVRPGMILWLLLNISCACEQYLRLGTITDSMWVVLIFEGWYTVDCLIQEHTILNQMDITTDGFGFMLSMGDLTWVPFTYGLQARFLAFNPVHMGPIYTSIVVAITLVGNYIFRQANNEKGNFRAGKNPKNLEYMTTERGTKLLTSGWWGRSRHPNYFGDWLMALGWCLPTGFSTPLTYYYIVYFVILLVHRQIRDDEACRHKYGKDWDKYCEKVPYKIIPYIYASHSICDDRSIWVRASEVWMIGVEGMMRSENLSVHRS</sequence>
<feature type="transmembrane region" description="Helical" evidence="20">
    <location>
        <begin position="402"/>
        <end position="428"/>
    </location>
</feature>
<evidence type="ECO:0000256" key="17">
    <source>
        <dbReference type="ARBA" id="ARBA00074394"/>
    </source>
</evidence>
<protein>
    <recommendedName>
        <fullName evidence="17">Delta(14)-sterol reductase ERG24</fullName>
        <ecNumber evidence="3">1.3.1.70</ecNumber>
    </recommendedName>
    <alternativeName>
        <fullName evidence="19">C-14 sterol reductase ERG24</fullName>
    </alternativeName>
    <alternativeName>
        <fullName evidence="18">Sterol C14-reductase ERG24</fullName>
    </alternativeName>
</protein>
<evidence type="ECO:0000256" key="15">
    <source>
        <dbReference type="ARBA" id="ARBA00052254"/>
    </source>
</evidence>
<comment type="catalytic activity">
    <reaction evidence="15">
        <text>4,4-dimethyl-5alpha-cholesta-8,24-dien-3beta-ol + NADP(+) = 4,4-dimethyl-5alpha-cholesta-8,14,24-trien-3beta-ol + NADPH + H(+)</text>
        <dbReference type="Rhea" id="RHEA:18561"/>
        <dbReference type="ChEBI" id="CHEBI:15378"/>
        <dbReference type="ChEBI" id="CHEBI:17813"/>
        <dbReference type="ChEBI" id="CHEBI:18364"/>
        <dbReference type="ChEBI" id="CHEBI:57783"/>
        <dbReference type="ChEBI" id="CHEBI:58349"/>
        <dbReference type="EC" id="1.3.1.70"/>
    </reaction>
    <physiologicalReaction direction="right-to-left" evidence="15">
        <dbReference type="Rhea" id="RHEA:18563"/>
    </physiologicalReaction>
</comment>
<evidence type="ECO:0000256" key="14">
    <source>
        <dbReference type="ARBA" id="ARBA00023221"/>
    </source>
</evidence>
<dbReference type="RefSeq" id="XP_066080753.1">
    <property type="nucleotide sequence ID" value="XM_066224656.1"/>
</dbReference>
<evidence type="ECO:0000256" key="1">
    <source>
        <dbReference type="ARBA" id="ARBA00004141"/>
    </source>
</evidence>
<name>A0AAX4K8G6_9TREE</name>
<evidence type="ECO:0000256" key="4">
    <source>
        <dbReference type="ARBA" id="ARBA00022516"/>
    </source>
</evidence>
<dbReference type="InterPro" id="IPR001171">
    <property type="entry name" value="ERG24_DHCR-like"/>
</dbReference>
<evidence type="ECO:0000256" key="19">
    <source>
        <dbReference type="ARBA" id="ARBA00083315"/>
    </source>
</evidence>
<evidence type="ECO:0000313" key="22">
    <source>
        <dbReference type="Proteomes" id="UP001358614"/>
    </source>
</evidence>
<feature type="transmembrane region" description="Helical" evidence="20">
    <location>
        <begin position="336"/>
        <end position="354"/>
    </location>
</feature>
<feature type="transmembrane region" description="Helical" evidence="20">
    <location>
        <begin position="178"/>
        <end position="197"/>
    </location>
</feature>
<keyword evidence="4" id="KW-0444">Lipid biosynthesis</keyword>
<organism evidence="21 22">
    <name type="scientific">Kwoniella europaea PYCC6329</name>
    <dbReference type="NCBI Taxonomy" id="1423913"/>
    <lineage>
        <taxon>Eukaryota</taxon>
        <taxon>Fungi</taxon>
        <taxon>Dikarya</taxon>
        <taxon>Basidiomycota</taxon>
        <taxon>Agaricomycotina</taxon>
        <taxon>Tremellomycetes</taxon>
        <taxon>Tremellales</taxon>
        <taxon>Cryptococcaceae</taxon>
        <taxon>Kwoniella</taxon>
    </lineage>
</organism>
<evidence type="ECO:0000256" key="5">
    <source>
        <dbReference type="ARBA" id="ARBA00022692"/>
    </source>
</evidence>
<dbReference type="GO" id="GO:0006696">
    <property type="term" value="P:ergosterol biosynthetic process"/>
    <property type="evidence" value="ECO:0007669"/>
    <property type="project" value="TreeGrafter"/>
</dbReference>
<feature type="transmembrane region" description="Helical" evidence="20">
    <location>
        <begin position="47"/>
        <end position="68"/>
    </location>
</feature>
<evidence type="ECO:0000256" key="7">
    <source>
        <dbReference type="ARBA" id="ARBA00022955"/>
    </source>
</evidence>
<keyword evidence="22" id="KW-1185">Reference proteome</keyword>
<evidence type="ECO:0000256" key="18">
    <source>
        <dbReference type="ARBA" id="ARBA00077841"/>
    </source>
</evidence>
<comment type="subcellular location">
    <subcellularLocation>
        <location evidence="1">Membrane</location>
        <topology evidence="1">Multi-pass membrane protein</topology>
    </subcellularLocation>
</comment>
<evidence type="ECO:0000256" key="8">
    <source>
        <dbReference type="ARBA" id="ARBA00022989"/>
    </source>
</evidence>
<evidence type="ECO:0000256" key="13">
    <source>
        <dbReference type="ARBA" id="ARBA00023166"/>
    </source>
</evidence>
<dbReference type="AlphaFoldDB" id="A0AAX4K8G6"/>
<evidence type="ECO:0000313" key="21">
    <source>
        <dbReference type="EMBL" id="WWD02786.1"/>
    </source>
</evidence>
<accession>A0AAX4K8G6</accession>
<evidence type="ECO:0000256" key="3">
    <source>
        <dbReference type="ARBA" id="ARBA00012413"/>
    </source>
</evidence>
<keyword evidence="8 20" id="KW-1133">Transmembrane helix</keyword>
<dbReference type="GO" id="GO:0005789">
    <property type="term" value="C:endoplasmic reticulum membrane"/>
    <property type="evidence" value="ECO:0007669"/>
    <property type="project" value="TreeGrafter"/>
</dbReference>
<evidence type="ECO:0000256" key="12">
    <source>
        <dbReference type="ARBA" id="ARBA00023136"/>
    </source>
</evidence>
<dbReference type="Proteomes" id="UP001358614">
    <property type="component" value="Chromosome 1"/>
</dbReference>
<evidence type="ECO:0000256" key="9">
    <source>
        <dbReference type="ARBA" id="ARBA00023002"/>
    </source>
</evidence>
<dbReference type="FunFam" id="1.20.120.1630:FF:000009">
    <property type="entry name" value="C-14 sterol reductase"/>
    <property type="match status" value="1"/>
</dbReference>
<keyword evidence="7" id="KW-0752">Steroid biosynthesis</keyword>
<keyword evidence="12 20" id="KW-0472">Membrane</keyword>
<dbReference type="InterPro" id="IPR018083">
    <property type="entry name" value="Sterol_reductase_CS"/>
</dbReference>
<dbReference type="EC" id="1.3.1.70" evidence="3"/>
<dbReference type="Gene3D" id="1.20.120.1630">
    <property type="match status" value="1"/>
</dbReference>
<feature type="transmembrane region" description="Helical" evidence="20">
    <location>
        <begin position="146"/>
        <end position="166"/>
    </location>
</feature>
<evidence type="ECO:0000256" key="11">
    <source>
        <dbReference type="ARBA" id="ARBA00023098"/>
    </source>
</evidence>
<dbReference type="PANTHER" id="PTHR21257">
    <property type="entry name" value="DELTA(14)-STEROL REDUCTASE"/>
    <property type="match status" value="1"/>
</dbReference>
<proteinExistence type="inferred from homology"/>
<dbReference type="PANTHER" id="PTHR21257:SF52">
    <property type="entry name" value="DELTA(14)-STEROL REDUCTASE TM7SF2"/>
    <property type="match status" value="1"/>
</dbReference>
<keyword evidence="14" id="KW-0753">Steroid metabolism</keyword>
<keyword evidence="13" id="KW-1207">Sterol metabolism</keyword>
<keyword evidence="5 20" id="KW-0812">Transmembrane</keyword>
<keyword evidence="6" id="KW-0521">NADP</keyword>
<keyword evidence="11" id="KW-0443">Lipid metabolism</keyword>
<evidence type="ECO:0000256" key="20">
    <source>
        <dbReference type="SAM" id="Phobius"/>
    </source>
</evidence>
<evidence type="ECO:0000256" key="16">
    <source>
        <dbReference type="ARBA" id="ARBA00060638"/>
    </source>
</evidence>
<keyword evidence="10" id="KW-0756">Sterol biosynthesis</keyword>
<evidence type="ECO:0000256" key="10">
    <source>
        <dbReference type="ARBA" id="ARBA00023011"/>
    </source>
</evidence>
<reference evidence="21 22" key="1">
    <citation type="submission" date="2024-01" db="EMBL/GenBank/DDBJ databases">
        <title>Comparative genomics of Cryptococcus and Kwoniella reveals pathogenesis evolution and contrasting modes of karyotype evolution via chromosome fusion or intercentromeric recombination.</title>
        <authorList>
            <person name="Coelho M.A."/>
            <person name="David-Palma M."/>
            <person name="Shea T."/>
            <person name="Bowers K."/>
            <person name="McGinley-Smith S."/>
            <person name="Mohammad A.W."/>
            <person name="Gnirke A."/>
            <person name="Yurkov A.M."/>
            <person name="Nowrousian M."/>
            <person name="Sun S."/>
            <person name="Cuomo C.A."/>
            <person name="Heitman J."/>
        </authorList>
    </citation>
    <scope>NUCLEOTIDE SEQUENCE [LARGE SCALE GENOMIC DNA]</scope>
    <source>
        <strain evidence="21 22">PYCC6329</strain>
    </source>
</reference>
<dbReference type="KEGG" id="ker:91099632"/>
<evidence type="ECO:0000256" key="6">
    <source>
        <dbReference type="ARBA" id="ARBA00022857"/>
    </source>
</evidence>
<comment type="similarity">
    <text evidence="2">Belongs to the ERG4/ERG24 family.</text>
</comment>
<gene>
    <name evidence="21" type="ORF">V865_000828</name>
</gene>
<dbReference type="GO" id="GO:0050613">
    <property type="term" value="F:Delta14-sterol reductase activity"/>
    <property type="evidence" value="ECO:0007669"/>
    <property type="project" value="UniProtKB-EC"/>
</dbReference>
<keyword evidence="9" id="KW-0560">Oxidoreductase</keyword>